<name>A0A5C6YTR5_9FLAO</name>
<dbReference type="Proteomes" id="UP000321945">
    <property type="component" value="Unassembled WGS sequence"/>
</dbReference>
<comment type="caution">
    <text evidence="1">The sequence shown here is derived from an EMBL/GenBank/DDBJ whole genome shotgun (WGS) entry which is preliminary data.</text>
</comment>
<organism evidence="1 2">
    <name type="scientific">Aequorivita lipolytica</name>
    <dbReference type="NCBI Taxonomy" id="153267"/>
    <lineage>
        <taxon>Bacteria</taxon>
        <taxon>Pseudomonadati</taxon>
        <taxon>Bacteroidota</taxon>
        <taxon>Flavobacteriia</taxon>
        <taxon>Flavobacteriales</taxon>
        <taxon>Flavobacteriaceae</taxon>
        <taxon>Aequorivita</taxon>
    </lineage>
</organism>
<keyword evidence="2" id="KW-1185">Reference proteome</keyword>
<proteinExistence type="predicted"/>
<evidence type="ECO:0000313" key="1">
    <source>
        <dbReference type="EMBL" id="TXD70870.1"/>
    </source>
</evidence>
<gene>
    <name evidence="1" type="primary">gldB</name>
    <name evidence="1" type="ORF">ESV24_01915</name>
</gene>
<sequence length="329" mass="38377">MALTNNNIFSAMKYFVLVFLGAFFFSCSNRSEVEGEIEKIPINIEIIRFDKEFAAATPADLSSLKAKFPAFFPKQYNDSIWLEKLSDTLQNQLEEEVIKTFPKDETLEDLLVPLFQHIQYYFPKFMTPVVVTTTSDVDYRNKVILADGMLVIGLDNYLGAEHRFYEGIDNYISKEMKPSQIGPDVAETYARQYIKPPTKASFLGQIIYFGKELYLKDLWLPNTTDAEKIGYTEQEFEWAAENEEYMWRYFIEKELLYSTDPKMGARFISPAPFSKFYLEIDNESPGMLGRYLGWKIVRAYMENNKTDVQRLMVMDADEIFLNSKYKPKK</sequence>
<protein>
    <submittedName>
        <fullName evidence="1">Gliding motility lipoprotein GldB</fullName>
    </submittedName>
</protein>
<keyword evidence="1" id="KW-0449">Lipoprotein</keyword>
<reference evidence="1 2" key="1">
    <citation type="submission" date="2019-08" db="EMBL/GenBank/DDBJ databases">
        <title>Genome of Aequorivita lipolytica Y10-2 (type strain).</title>
        <authorList>
            <person name="Bowman J.P."/>
        </authorList>
    </citation>
    <scope>NUCLEOTIDE SEQUENCE [LARGE SCALE GENOMIC DNA]</scope>
    <source>
        <strain evidence="1 2">Y10-2</strain>
    </source>
</reference>
<accession>A0A5C6YTR5</accession>
<dbReference type="OrthoDB" id="976022at2"/>
<dbReference type="InterPro" id="IPR019853">
    <property type="entry name" value="GldB-like"/>
</dbReference>
<dbReference type="NCBIfam" id="TIGR03514">
    <property type="entry name" value="GldB_lipo"/>
    <property type="match status" value="1"/>
</dbReference>
<dbReference type="Pfam" id="PF25594">
    <property type="entry name" value="GldB_lipo"/>
    <property type="match status" value="1"/>
</dbReference>
<dbReference type="AlphaFoldDB" id="A0A5C6YTR5"/>
<evidence type="ECO:0000313" key="2">
    <source>
        <dbReference type="Proteomes" id="UP000321945"/>
    </source>
</evidence>
<dbReference type="EMBL" id="VORU01000001">
    <property type="protein sequence ID" value="TXD70870.1"/>
    <property type="molecule type" value="Genomic_DNA"/>
</dbReference>